<evidence type="ECO:0000313" key="2">
    <source>
        <dbReference type="EMBL" id="MBI4132528.1"/>
    </source>
</evidence>
<dbReference type="Pfam" id="PF01464">
    <property type="entry name" value="SLT"/>
    <property type="match status" value="1"/>
</dbReference>
<name>A0A932YWB0_9BACT</name>
<proteinExistence type="predicted"/>
<gene>
    <name evidence="2" type="ORF">HY473_00305</name>
</gene>
<dbReference type="Gene3D" id="1.10.530.10">
    <property type="match status" value="1"/>
</dbReference>
<accession>A0A932YWB0</accession>
<dbReference type="EMBL" id="JACQMI010000002">
    <property type="protein sequence ID" value="MBI4132528.1"/>
    <property type="molecule type" value="Genomic_DNA"/>
</dbReference>
<dbReference type="Proteomes" id="UP000756703">
    <property type="component" value="Unassembled WGS sequence"/>
</dbReference>
<dbReference type="InterPro" id="IPR008258">
    <property type="entry name" value="Transglycosylase_SLT_dom_1"/>
</dbReference>
<sequence>MLPFGLNQLYIICTKSQGRIDNRCFFTTIGGKARNYIPSEGGGSVRRFISLTVLFVIAASADPGEALHDCVLETRHGAILSYRCPPREYTPSPAFAHVDRLLPRQVAAAARYAYAELARAAAHRHGLDPRLVETVINVESGWYRWAVSSKGAQGLMQLMPKTASRLGVANPFDPYENIDGGVRHLRDLLDEFRGDLPLVLAAYHAGAEAVHTHRGVPPYPETQAYVRRVLALYRR</sequence>
<dbReference type="InterPro" id="IPR023346">
    <property type="entry name" value="Lysozyme-like_dom_sf"/>
</dbReference>
<dbReference type="PANTHER" id="PTHR37423">
    <property type="entry name" value="SOLUBLE LYTIC MUREIN TRANSGLYCOSYLASE-RELATED"/>
    <property type="match status" value="1"/>
</dbReference>
<protein>
    <submittedName>
        <fullName evidence="2">Lytic transglycosylase domain-containing protein</fullName>
    </submittedName>
</protein>
<dbReference type="AlphaFoldDB" id="A0A932YWB0"/>
<organism evidence="2 3">
    <name type="scientific">Candidatus Sungiibacteriota bacterium</name>
    <dbReference type="NCBI Taxonomy" id="2750080"/>
    <lineage>
        <taxon>Bacteria</taxon>
        <taxon>Candidatus Sungiibacteriota</taxon>
    </lineage>
</organism>
<evidence type="ECO:0000259" key="1">
    <source>
        <dbReference type="Pfam" id="PF01464"/>
    </source>
</evidence>
<dbReference type="SUPFAM" id="SSF53955">
    <property type="entry name" value="Lysozyme-like"/>
    <property type="match status" value="1"/>
</dbReference>
<evidence type="ECO:0000313" key="3">
    <source>
        <dbReference type="Proteomes" id="UP000756703"/>
    </source>
</evidence>
<comment type="caution">
    <text evidence="2">The sequence shown here is derived from an EMBL/GenBank/DDBJ whole genome shotgun (WGS) entry which is preliminary data.</text>
</comment>
<feature type="domain" description="Transglycosylase SLT" evidence="1">
    <location>
        <begin position="117"/>
        <end position="213"/>
    </location>
</feature>
<reference evidence="2" key="1">
    <citation type="submission" date="2020-07" db="EMBL/GenBank/DDBJ databases">
        <title>Huge and variable diversity of episymbiotic CPR bacteria and DPANN archaea in groundwater ecosystems.</title>
        <authorList>
            <person name="He C.Y."/>
            <person name="Keren R."/>
            <person name="Whittaker M."/>
            <person name="Farag I.F."/>
            <person name="Doudna J."/>
            <person name="Cate J.H.D."/>
            <person name="Banfield J.F."/>
        </authorList>
    </citation>
    <scope>NUCLEOTIDE SEQUENCE</scope>
    <source>
        <strain evidence="2">NC_groundwater_1225_Ag_S-0.1um_56_177</strain>
    </source>
</reference>
<dbReference type="PANTHER" id="PTHR37423:SF2">
    <property type="entry name" value="MEMBRANE-BOUND LYTIC MUREIN TRANSGLYCOSYLASE C"/>
    <property type="match status" value="1"/>
</dbReference>
<dbReference type="CDD" id="cd00254">
    <property type="entry name" value="LT-like"/>
    <property type="match status" value="1"/>
</dbReference>